<organism evidence="2 3">
    <name type="scientific">Liparis tanakae</name>
    <name type="common">Tanaka's snailfish</name>
    <dbReference type="NCBI Taxonomy" id="230148"/>
    <lineage>
        <taxon>Eukaryota</taxon>
        <taxon>Metazoa</taxon>
        <taxon>Chordata</taxon>
        <taxon>Craniata</taxon>
        <taxon>Vertebrata</taxon>
        <taxon>Euteleostomi</taxon>
        <taxon>Actinopterygii</taxon>
        <taxon>Neopterygii</taxon>
        <taxon>Teleostei</taxon>
        <taxon>Neoteleostei</taxon>
        <taxon>Acanthomorphata</taxon>
        <taxon>Eupercaria</taxon>
        <taxon>Perciformes</taxon>
        <taxon>Cottioidei</taxon>
        <taxon>Cottales</taxon>
        <taxon>Liparidae</taxon>
        <taxon>Liparis</taxon>
    </lineage>
</organism>
<evidence type="ECO:0000313" key="2">
    <source>
        <dbReference type="EMBL" id="TNN84779.1"/>
    </source>
</evidence>
<evidence type="ECO:0000256" key="1">
    <source>
        <dbReference type="SAM" id="MobiDB-lite"/>
    </source>
</evidence>
<name>A0A4Z2J3H2_9TELE</name>
<feature type="region of interest" description="Disordered" evidence="1">
    <location>
        <begin position="1"/>
        <end position="26"/>
    </location>
</feature>
<comment type="caution">
    <text evidence="2">The sequence shown here is derived from an EMBL/GenBank/DDBJ whole genome shotgun (WGS) entry which is preliminary data.</text>
</comment>
<keyword evidence="3" id="KW-1185">Reference proteome</keyword>
<accession>A0A4Z2J3H2</accession>
<proteinExistence type="predicted"/>
<dbReference type="Proteomes" id="UP000314294">
    <property type="component" value="Unassembled WGS sequence"/>
</dbReference>
<sequence>MSAGSTEELSDEARAHSGTQNPGDVTLTWRAAARPLPYTMTDSTDTGVMVTLRGKRKKRIRLHRKRHTTMEMNTCSFLE</sequence>
<dbReference type="AlphaFoldDB" id="A0A4Z2J3H2"/>
<dbReference type="EMBL" id="SRLO01000024">
    <property type="protein sequence ID" value="TNN84779.1"/>
    <property type="molecule type" value="Genomic_DNA"/>
</dbReference>
<gene>
    <name evidence="2" type="ORF">EYF80_004824</name>
</gene>
<evidence type="ECO:0000313" key="3">
    <source>
        <dbReference type="Proteomes" id="UP000314294"/>
    </source>
</evidence>
<protein>
    <submittedName>
        <fullName evidence="2">Uncharacterized protein</fullName>
    </submittedName>
</protein>
<reference evidence="2 3" key="1">
    <citation type="submission" date="2019-03" db="EMBL/GenBank/DDBJ databases">
        <title>First draft genome of Liparis tanakae, snailfish: a comprehensive survey of snailfish specific genes.</title>
        <authorList>
            <person name="Kim W."/>
            <person name="Song I."/>
            <person name="Jeong J.-H."/>
            <person name="Kim D."/>
            <person name="Kim S."/>
            <person name="Ryu S."/>
            <person name="Song J.Y."/>
            <person name="Lee S.K."/>
        </authorList>
    </citation>
    <scope>NUCLEOTIDE SEQUENCE [LARGE SCALE GENOMIC DNA]</scope>
    <source>
        <tissue evidence="2">Muscle</tissue>
    </source>
</reference>